<reference evidence="1 2" key="1">
    <citation type="journal article" date="2019" name="Sci. Rep.">
        <title>Orb-weaving spider Araneus ventricosus genome elucidates the spidroin gene catalogue.</title>
        <authorList>
            <person name="Kono N."/>
            <person name="Nakamura H."/>
            <person name="Ohtoshi R."/>
            <person name="Moran D.A.P."/>
            <person name="Shinohara A."/>
            <person name="Yoshida Y."/>
            <person name="Fujiwara M."/>
            <person name="Mori M."/>
            <person name="Tomita M."/>
            <person name="Arakawa K."/>
        </authorList>
    </citation>
    <scope>NUCLEOTIDE SEQUENCE [LARGE SCALE GENOMIC DNA]</scope>
</reference>
<dbReference type="EMBL" id="BGPR01066014">
    <property type="protein sequence ID" value="GBO40706.1"/>
    <property type="molecule type" value="Genomic_DNA"/>
</dbReference>
<protein>
    <submittedName>
        <fullName evidence="1">Uncharacterized protein</fullName>
    </submittedName>
</protein>
<name>A0A4Y2WV82_ARAVE</name>
<gene>
    <name evidence="1" type="ORF">AVEN_235868_1</name>
</gene>
<dbReference type="Proteomes" id="UP000499080">
    <property type="component" value="Unassembled WGS sequence"/>
</dbReference>
<keyword evidence="2" id="KW-1185">Reference proteome</keyword>
<dbReference type="PROSITE" id="PS51257">
    <property type="entry name" value="PROKAR_LIPOPROTEIN"/>
    <property type="match status" value="1"/>
</dbReference>
<evidence type="ECO:0000313" key="2">
    <source>
        <dbReference type="Proteomes" id="UP000499080"/>
    </source>
</evidence>
<dbReference type="AlphaFoldDB" id="A0A4Y2WV82"/>
<sequence length="96" mass="11022">MQRGNENELVTPTRARSWDASEMTYANCTGSAGCSEGIDCVQPLEDRRMQQKIDLLPTRGKCGVNNQRINVNQARILHWNWVLNIRSFCQKPNFCH</sequence>
<proteinExistence type="predicted"/>
<evidence type="ECO:0000313" key="1">
    <source>
        <dbReference type="EMBL" id="GBO40706.1"/>
    </source>
</evidence>
<organism evidence="1 2">
    <name type="scientific">Araneus ventricosus</name>
    <name type="common">Orbweaver spider</name>
    <name type="synonym">Epeira ventricosa</name>
    <dbReference type="NCBI Taxonomy" id="182803"/>
    <lineage>
        <taxon>Eukaryota</taxon>
        <taxon>Metazoa</taxon>
        <taxon>Ecdysozoa</taxon>
        <taxon>Arthropoda</taxon>
        <taxon>Chelicerata</taxon>
        <taxon>Arachnida</taxon>
        <taxon>Araneae</taxon>
        <taxon>Araneomorphae</taxon>
        <taxon>Entelegynae</taxon>
        <taxon>Araneoidea</taxon>
        <taxon>Araneidae</taxon>
        <taxon>Araneus</taxon>
    </lineage>
</organism>
<accession>A0A4Y2WV82</accession>
<comment type="caution">
    <text evidence="1">The sequence shown here is derived from an EMBL/GenBank/DDBJ whole genome shotgun (WGS) entry which is preliminary data.</text>
</comment>